<dbReference type="STRING" id="1420583.V473_20070"/>
<dbReference type="SMART" id="SM00347">
    <property type="entry name" value="HTH_MARR"/>
    <property type="match status" value="1"/>
</dbReference>
<dbReference type="Proteomes" id="UP000052232">
    <property type="component" value="Unassembled WGS sequence"/>
</dbReference>
<keyword evidence="3" id="KW-1185">Reference proteome</keyword>
<organism evidence="2 3">
    <name type="scientific">Sphingobium cupriresistens LL01</name>
    <dbReference type="NCBI Taxonomy" id="1420583"/>
    <lineage>
        <taxon>Bacteria</taxon>
        <taxon>Pseudomonadati</taxon>
        <taxon>Pseudomonadota</taxon>
        <taxon>Alphaproteobacteria</taxon>
        <taxon>Sphingomonadales</taxon>
        <taxon>Sphingomonadaceae</taxon>
        <taxon>Sphingobium</taxon>
    </lineage>
</organism>
<dbReference type="InterPro" id="IPR036388">
    <property type="entry name" value="WH-like_DNA-bd_sf"/>
</dbReference>
<protein>
    <submittedName>
        <fullName evidence="2">Transcriptional regulator</fullName>
    </submittedName>
</protein>
<evidence type="ECO:0000313" key="3">
    <source>
        <dbReference type="Proteomes" id="UP000052232"/>
    </source>
</evidence>
<dbReference type="InterPro" id="IPR000835">
    <property type="entry name" value="HTH_MarR-typ"/>
</dbReference>
<dbReference type="RefSeq" id="WP_066608388.1">
    <property type="nucleotide sequence ID" value="NZ_KQ130436.1"/>
</dbReference>
<dbReference type="Pfam" id="PF12802">
    <property type="entry name" value="MarR_2"/>
    <property type="match status" value="1"/>
</dbReference>
<feature type="domain" description="HTH marR-type" evidence="1">
    <location>
        <begin position="28"/>
        <end position="129"/>
    </location>
</feature>
<dbReference type="PATRIC" id="fig|1420583.3.peg.3823"/>
<comment type="caution">
    <text evidence="2">The sequence shown here is derived from an EMBL/GenBank/DDBJ whole genome shotgun (WGS) entry which is preliminary data.</text>
</comment>
<dbReference type="GO" id="GO:0003700">
    <property type="term" value="F:DNA-binding transcription factor activity"/>
    <property type="evidence" value="ECO:0007669"/>
    <property type="project" value="InterPro"/>
</dbReference>
<name>A0A0J7XQD1_9SPHN</name>
<evidence type="ECO:0000313" key="2">
    <source>
        <dbReference type="EMBL" id="KMS53263.1"/>
    </source>
</evidence>
<dbReference type="AlphaFoldDB" id="A0A0J7XQD1"/>
<dbReference type="EMBL" id="JACT01000005">
    <property type="protein sequence ID" value="KMS53263.1"/>
    <property type="molecule type" value="Genomic_DNA"/>
</dbReference>
<dbReference type="Gene3D" id="1.10.10.10">
    <property type="entry name" value="Winged helix-like DNA-binding domain superfamily/Winged helix DNA-binding domain"/>
    <property type="match status" value="1"/>
</dbReference>
<accession>A0A0J7XQD1</accession>
<reference evidence="2 3" key="1">
    <citation type="journal article" date="2015" name="G3 (Bethesda)">
        <title>Insights into Ongoing Evolution of the Hexachlorocyclohexane Catabolic Pathway from Comparative Genomics of Ten Sphingomonadaceae Strains.</title>
        <authorList>
            <person name="Pearce S.L."/>
            <person name="Oakeshott J.G."/>
            <person name="Pandey G."/>
        </authorList>
    </citation>
    <scope>NUCLEOTIDE SEQUENCE [LARGE SCALE GENOMIC DNA]</scope>
    <source>
        <strain evidence="2 3">LL01</strain>
    </source>
</reference>
<evidence type="ECO:0000259" key="1">
    <source>
        <dbReference type="SMART" id="SM00347"/>
    </source>
</evidence>
<dbReference type="SUPFAM" id="SSF46785">
    <property type="entry name" value="Winged helix' DNA-binding domain"/>
    <property type="match status" value="1"/>
</dbReference>
<dbReference type="InterPro" id="IPR036390">
    <property type="entry name" value="WH_DNA-bd_sf"/>
</dbReference>
<proteinExistence type="predicted"/>
<gene>
    <name evidence="2" type="ORF">V473_20070</name>
</gene>
<sequence>MMTAAAIFIELVDEIARSRGRTDLAFRSIRTAHGLTEVESIVLTAVTHAQRPSTVPQIGRALGHPRQVIQRAADALAARGLMEWRDNPDHKRARLLVPTAQGVAMREGDDAEGLRLAAQLTQGIAPELIARAVADLRAIRMALTENLRAIAERDDMETIDA</sequence>